<accession>A0A1B0BXP2</accession>
<reference evidence="2" key="2">
    <citation type="submission" date="2020-05" db="UniProtKB">
        <authorList>
            <consortium name="EnsemblMetazoa"/>
        </authorList>
    </citation>
    <scope>IDENTIFICATION</scope>
    <source>
        <strain evidence="2">IAEA</strain>
    </source>
</reference>
<evidence type="ECO:0000313" key="2">
    <source>
        <dbReference type="EnsemblMetazoa" id="GPPI043610-PA"/>
    </source>
</evidence>
<feature type="region of interest" description="Disordered" evidence="1">
    <location>
        <begin position="43"/>
        <end position="77"/>
    </location>
</feature>
<dbReference type="EMBL" id="JXJN01022287">
    <property type="status" value="NOT_ANNOTATED_CDS"/>
    <property type="molecule type" value="Genomic_DNA"/>
</dbReference>
<reference evidence="3" key="1">
    <citation type="submission" date="2015-01" db="EMBL/GenBank/DDBJ databases">
        <authorList>
            <person name="Aksoy S."/>
            <person name="Warren W."/>
            <person name="Wilson R.K."/>
        </authorList>
    </citation>
    <scope>NUCLEOTIDE SEQUENCE [LARGE SCALE GENOMIC DNA]</scope>
    <source>
        <strain evidence="3">IAEA</strain>
    </source>
</reference>
<evidence type="ECO:0000313" key="3">
    <source>
        <dbReference type="Proteomes" id="UP000092460"/>
    </source>
</evidence>
<dbReference type="EnsemblMetazoa" id="GPPI043610-RA">
    <property type="protein sequence ID" value="GPPI043610-PA"/>
    <property type="gene ID" value="GPPI043610"/>
</dbReference>
<evidence type="ECO:0000256" key="1">
    <source>
        <dbReference type="SAM" id="MobiDB-lite"/>
    </source>
</evidence>
<proteinExistence type="predicted"/>
<organism evidence="2 3">
    <name type="scientific">Glossina palpalis gambiensis</name>
    <dbReference type="NCBI Taxonomy" id="67801"/>
    <lineage>
        <taxon>Eukaryota</taxon>
        <taxon>Metazoa</taxon>
        <taxon>Ecdysozoa</taxon>
        <taxon>Arthropoda</taxon>
        <taxon>Hexapoda</taxon>
        <taxon>Insecta</taxon>
        <taxon>Pterygota</taxon>
        <taxon>Neoptera</taxon>
        <taxon>Endopterygota</taxon>
        <taxon>Diptera</taxon>
        <taxon>Brachycera</taxon>
        <taxon>Muscomorpha</taxon>
        <taxon>Hippoboscoidea</taxon>
        <taxon>Glossinidae</taxon>
        <taxon>Glossina</taxon>
    </lineage>
</organism>
<dbReference type="AlphaFoldDB" id="A0A1B0BXP2"/>
<name>A0A1B0BXP2_9MUSC</name>
<sequence>MFCKEWASPLRTHMDGFGILLFQGYTHVFIAIWNKTNDKHCNPKRKALNKHKPEPEPEFSSSPERFTTERLNTPGPIESSLTQIAKSLFR</sequence>
<dbReference type="EMBL" id="JXJN01022288">
    <property type="status" value="NOT_ANNOTATED_CDS"/>
    <property type="molecule type" value="Genomic_DNA"/>
</dbReference>
<dbReference type="Proteomes" id="UP000092460">
    <property type="component" value="Unassembled WGS sequence"/>
</dbReference>
<protein>
    <submittedName>
        <fullName evidence="2">Uncharacterized protein</fullName>
    </submittedName>
</protein>
<dbReference type="VEuPathDB" id="VectorBase:GPPI043610"/>
<keyword evidence="3" id="KW-1185">Reference proteome</keyword>